<dbReference type="RefSeq" id="WP_078974831.1">
    <property type="nucleotide sequence ID" value="NZ_MWQN01000001.1"/>
</dbReference>
<comment type="catalytic activity">
    <reaction evidence="8">
        <text>L-seryl-[protein] + ATP = O-phospho-L-seryl-[protein] + ADP + H(+)</text>
        <dbReference type="Rhea" id="RHEA:17989"/>
        <dbReference type="Rhea" id="RHEA-COMP:9863"/>
        <dbReference type="Rhea" id="RHEA-COMP:11604"/>
        <dbReference type="ChEBI" id="CHEBI:15378"/>
        <dbReference type="ChEBI" id="CHEBI:29999"/>
        <dbReference type="ChEBI" id="CHEBI:30616"/>
        <dbReference type="ChEBI" id="CHEBI:83421"/>
        <dbReference type="ChEBI" id="CHEBI:456216"/>
        <dbReference type="EC" id="2.7.11.1"/>
    </reaction>
</comment>
<dbReference type="InterPro" id="IPR011009">
    <property type="entry name" value="Kinase-like_dom_sf"/>
</dbReference>
<evidence type="ECO:0000256" key="3">
    <source>
        <dbReference type="ARBA" id="ARBA00022679"/>
    </source>
</evidence>
<comment type="catalytic activity">
    <reaction evidence="7">
        <text>L-threonyl-[protein] + ATP = O-phospho-L-threonyl-[protein] + ADP + H(+)</text>
        <dbReference type="Rhea" id="RHEA:46608"/>
        <dbReference type="Rhea" id="RHEA-COMP:11060"/>
        <dbReference type="Rhea" id="RHEA-COMP:11605"/>
        <dbReference type="ChEBI" id="CHEBI:15378"/>
        <dbReference type="ChEBI" id="CHEBI:30013"/>
        <dbReference type="ChEBI" id="CHEBI:30616"/>
        <dbReference type="ChEBI" id="CHEBI:61977"/>
        <dbReference type="ChEBI" id="CHEBI:456216"/>
        <dbReference type="EC" id="2.7.11.1"/>
    </reaction>
</comment>
<dbReference type="Gene3D" id="3.30.200.20">
    <property type="entry name" value="Phosphorylase Kinase, domain 1"/>
    <property type="match status" value="1"/>
</dbReference>
<accession>A0A1T3NV87</accession>
<dbReference type="Gene3D" id="1.25.40.10">
    <property type="entry name" value="Tetratricopeptide repeat domain"/>
    <property type="match status" value="1"/>
</dbReference>
<evidence type="ECO:0000256" key="4">
    <source>
        <dbReference type="ARBA" id="ARBA00022741"/>
    </source>
</evidence>
<dbReference type="PROSITE" id="PS50011">
    <property type="entry name" value="PROTEIN_KINASE_DOM"/>
    <property type="match status" value="1"/>
</dbReference>
<dbReference type="GO" id="GO:0005524">
    <property type="term" value="F:ATP binding"/>
    <property type="evidence" value="ECO:0007669"/>
    <property type="project" value="UniProtKB-KW"/>
</dbReference>
<dbReference type="SUPFAM" id="SSF56112">
    <property type="entry name" value="Protein kinase-like (PK-like)"/>
    <property type="match status" value="1"/>
</dbReference>
<dbReference type="STRING" id="159449.B4N89_06025"/>
<dbReference type="GO" id="GO:0004674">
    <property type="term" value="F:protein serine/threonine kinase activity"/>
    <property type="evidence" value="ECO:0007669"/>
    <property type="project" value="UniProtKB-KW"/>
</dbReference>
<keyword evidence="12" id="KW-1185">Reference proteome</keyword>
<feature type="region of interest" description="Disordered" evidence="9">
    <location>
        <begin position="1"/>
        <end position="104"/>
    </location>
</feature>
<keyword evidence="3" id="KW-0808">Transferase</keyword>
<gene>
    <name evidence="11" type="ORF">B4N89_06025</name>
</gene>
<dbReference type="Proteomes" id="UP000190037">
    <property type="component" value="Unassembled WGS sequence"/>
</dbReference>
<dbReference type="InterPro" id="IPR031636">
    <property type="entry name" value="PknG_TPR"/>
</dbReference>
<feature type="compositionally biased region" description="Low complexity" evidence="9">
    <location>
        <begin position="36"/>
        <end position="81"/>
    </location>
</feature>
<dbReference type="EMBL" id="MWQN01000001">
    <property type="protein sequence ID" value="OPC80570.1"/>
    <property type="molecule type" value="Genomic_DNA"/>
</dbReference>
<evidence type="ECO:0000256" key="1">
    <source>
        <dbReference type="ARBA" id="ARBA00012513"/>
    </source>
</evidence>
<evidence type="ECO:0000313" key="11">
    <source>
        <dbReference type="EMBL" id="OPC80570.1"/>
    </source>
</evidence>
<evidence type="ECO:0000256" key="8">
    <source>
        <dbReference type="ARBA" id="ARBA00048679"/>
    </source>
</evidence>
<dbReference type="AlphaFoldDB" id="A0A1T3NV87"/>
<evidence type="ECO:0000256" key="9">
    <source>
        <dbReference type="SAM" id="MobiDB-lite"/>
    </source>
</evidence>
<dbReference type="Pfam" id="PF16918">
    <property type="entry name" value="PknG_TPR"/>
    <property type="match status" value="1"/>
</dbReference>
<name>A0A1T3NV87_9ACTN</name>
<dbReference type="InterPro" id="IPR000719">
    <property type="entry name" value="Prot_kinase_dom"/>
</dbReference>
<dbReference type="SUPFAM" id="SSF48452">
    <property type="entry name" value="TPR-like"/>
    <property type="match status" value="1"/>
</dbReference>
<dbReference type="InterPro" id="IPR011990">
    <property type="entry name" value="TPR-like_helical_dom_sf"/>
</dbReference>
<evidence type="ECO:0000256" key="2">
    <source>
        <dbReference type="ARBA" id="ARBA00022527"/>
    </source>
</evidence>
<dbReference type="OrthoDB" id="137117at2"/>
<evidence type="ECO:0000256" key="6">
    <source>
        <dbReference type="ARBA" id="ARBA00022840"/>
    </source>
</evidence>
<organism evidence="11 12">
    <name type="scientific">Embleya scabrispora</name>
    <dbReference type="NCBI Taxonomy" id="159449"/>
    <lineage>
        <taxon>Bacteria</taxon>
        <taxon>Bacillati</taxon>
        <taxon>Actinomycetota</taxon>
        <taxon>Actinomycetes</taxon>
        <taxon>Kitasatosporales</taxon>
        <taxon>Streptomycetaceae</taxon>
        <taxon>Embleya</taxon>
    </lineage>
</organism>
<evidence type="ECO:0000259" key="10">
    <source>
        <dbReference type="PROSITE" id="PS50011"/>
    </source>
</evidence>
<dbReference type="Pfam" id="PF00069">
    <property type="entry name" value="Pkinase"/>
    <property type="match status" value="1"/>
</dbReference>
<evidence type="ECO:0000313" key="12">
    <source>
        <dbReference type="Proteomes" id="UP000190037"/>
    </source>
</evidence>
<comment type="caution">
    <text evidence="11">The sequence shown here is derived from an EMBL/GenBank/DDBJ whole genome shotgun (WGS) entry which is preliminary data.</text>
</comment>
<dbReference type="InterPro" id="IPR031634">
    <property type="entry name" value="PknG_rubred"/>
</dbReference>
<dbReference type="eggNOG" id="COG0515">
    <property type="taxonomic scope" value="Bacteria"/>
</dbReference>
<dbReference type="PANTHER" id="PTHR24363:SF0">
    <property type="entry name" value="SERINE_THREONINE KINASE LIKE DOMAIN CONTAINING 1"/>
    <property type="match status" value="1"/>
</dbReference>
<protein>
    <recommendedName>
        <fullName evidence="1">non-specific serine/threonine protein kinase</fullName>
        <ecNumber evidence="1">2.7.11.1</ecNumber>
    </recommendedName>
</protein>
<dbReference type="FunFam" id="1.10.510.10:FF:000306">
    <property type="entry name" value="Serine/threonine protein kinase"/>
    <property type="match status" value="1"/>
</dbReference>
<keyword evidence="5" id="KW-0418">Kinase</keyword>
<dbReference type="EC" id="2.7.11.1" evidence="1"/>
<keyword evidence="6" id="KW-0067">ATP-binding</keyword>
<evidence type="ECO:0000256" key="7">
    <source>
        <dbReference type="ARBA" id="ARBA00047899"/>
    </source>
</evidence>
<dbReference type="Gene3D" id="1.10.510.10">
    <property type="entry name" value="Transferase(Phosphotransferase) domain 1"/>
    <property type="match status" value="1"/>
</dbReference>
<dbReference type="Pfam" id="PF16919">
    <property type="entry name" value="PknG_rubred"/>
    <property type="match status" value="1"/>
</dbReference>
<dbReference type="CDD" id="cd14014">
    <property type="entry name" value="STKc_PknB_like"/>
    <property type="match status" value="1"/>
</dbReference>
<feature type="domain" description="Protein kinase" evidence="10">
    <location>
        <begin position="158"/>
        <end position="447"/>
    </location>
</feature>
<proteinExistence type="predicted"/>
<keyword evidence="4" id="KW-0547">Nucleotide-binding</keyword>
<evidence type="ECO:0000256" key="5">
    <source>
        <dbReference type="ARBA" id="ARBA00022777"/>
    </source>
</evidence>
<dbReference type="PANTHER" id="PTHR24363">
    <property type="entry name" value="SERINE/THREONINE PROTEIN KINASE"/>
    <property type="match status" value="1"/>
</dbReference>
<keyword evidence="2" id="KW-0723">Serine/threonine-protein kinase</keyword>
<sequence length="764" mass="81825">MIKCNRPPCPGEIDDGFCDTCGNEPLATGAPVPGPRTGRSGVSGTSGTSGTAGTAGTAGSSSSRSASGRSSRRGSTGTSRRLGGGLVEMPNVPRRNPESALARNPVIPEEKRFCRKCEQPVGRGRGGRPGVANGFCPRDRTPFSFAPKLQRDDMVGQYRIIGCLARGGFGWVYLAQDTAAHNMWVVLKGLLGSDDPDSRAAALAEQRILTQIQHANIVHIQTVVQHPDPLTGQDETYLVMEYVGGLSLMDRLKQMREVDPKAVLPVEQVLAYAIDILPAFGYLHQQNLVYCDFKPDNVIQTEDQLKLIDLGAVTDLARPGKFTYGTVGYQAPEIETVRAEPSVESDLFTIGRTMAVLSFYFAGYTRKYKASLPPAADVPLFTEFESYHRLLLRATHPDPEQRFASAADMAEQCVAVLREVVAIRSGEPRPGVSGLFGPETRVVHAEVAARNTEPGLLAPAPDPSVIAGALPVPRVDPLDPAANLLATVATTDPDELLSALTAAGISSAEGTLRLVRMCIEQGDVVRARAFLADIDADDWRLPWFEGLAALSQHDLPRAHEFFDGVRGALPGEPAPRIALGACRELMGRHSEAAAEYRGVWSTDHAYVSAAFGLARCLLATGDRAGAVRILESVPDTSANHVAAQTAALRTRISGRAAAEPLGPDLTTASDRLGALRLEGEAHDRLAVELLETALEWVKAGANGGNSGAGGADGTARVLGSELKEKPLRFALEKCYRDLARHVTTHAERIALVDRANEVRPWTWV</sequence>
<reference evidence="11 12" key="1">
    <citation type="submission" date="2017-03" db="EMBL/GenBank/DDBJ databases">
        <title>Draft genome sequence of Streptomyces scabrisporus NF3, endophyte isolated from Amphipterygium adstringens.</title>
        <authorList>
            <person name="Vazquez M."/>
            <person name="Ceapa C.D."/>
            <person name="Rodriguez Luna D."/>
            <person name="Sanchez Esquivel S."/>
        </authorList>
    </citation>
    <scope>NUCLEOTIDE SEQUENCE [LARGE SCALE GENOMIC DNA]</scope>
    <source>
        <strain evidence="11 12">NF3</strain>
    </source>
</reference>